<dbReference type="Proteomes" id="UP000070700">
    <property type="component" value="Unassembled WGS sequence"/>
</dbReference>
<feature type="domain" description="Zn(2)-C6 fungal-type" evidence="3">
    <location>
        <begin position="24"/>
        <end position="54"/>
    </location>
</feature>
<feature type="region of interest" description="Disordered" evidence="2">
    <location>
        <begin position="1"/>
        <end position="25"/>
    </location>
</feature>
<reference evidence="4 5" key="1">
    <citation type="submission" date="2015-10" db="EMBL/GenBank/DDBJ databases">
        <title>Full genome of DAOMC 229536 Phialocephala scopiformis, a fungal endophyte of spruce producing the potent anti-insectan compound rugulosin.</title>
        <authorList>
            <consortium name="DOE Joint Genome Institute"/>
            <person name="Walker A.K."/>
            <person name="Frasz S.L."/>
            <person name="Seifert K.A."/>
            <person name="Miller J.D."/>
            <person name="Mondo S.J."/>
            <person name="Labutti K."/>
            <person name="Lipzen A."/>
            <person name="Dockter R."/>
            <person name="Kennedy M."/>
            <person name="Grigoriev I.V."/>
            <person name="Spatafora J.W."/>
        </authorList>
    </citation>
    <scope>NUCLEOTIDE SEQUENCE [LARGE SCALE GENOMIC DNA]</scope>
    <source>
        <strain evidence="4 5">CBS 120377</strain>
    </source>
</reference>
<evidence type="ECO:0000313" key="4">
    <source>
        <dbReference type="EMBL" id="KUJ13438.1"/>
    </source>
</evidence>
<feature type="region of interest" description="Disordered" evidence="2">
    <location>
        <begin position="62"/>
        <end position="92"/>
    </location>
</feature>
<protein>
    <recommendedName>
        <fullName evidence="3">Zn(2)-C6 fungal-type domain-containing protein</fullName>
    </recommendedName>
</protein>
<dbReference type="Pfam" id="PF00172">
    <property type="entry name" value="Zn_clus"/>
    <property type="match status" value="1"/>
</dbReference>
<dbReference type="FunCoup" id="A0A194WZR6">
    <property type="interactions" value="790"/>
</dbReference>
<evidence type="ECO:0000313" key="5">
    <source>
        <dbReference type="Proteomes" id="UP000070700"/>
    </source>
</evidence>
<dbReference type="SMART" id="SM00066">
    <property type="entry name" value="GAL4"/>
    <property type="match status" value="1"/>
</dbReference>
<dbReference type="OrthoDB" id="5386330at2759"/>
<dbReference type="InterPro" id="IPR021858">
    <property type="entry name" value="Fun_TF"/>
</dbReference>
<dbReference type="GeneID" id="28820694"/>
<dbReference type="InterPro" id="IPR001138">
    <property type="entry name" value="Zn2Cys6_DnaBD"/>
</dbReference>
<dbReference type="Gene3D" id="4.10.240.10">
    <property type="entry name" value="Zn(2)-C6 fungal-type DNA-binding domain"/>
    <property type="match status" value="1"/>
</dbReference>
<dbReference type="InterPro" id="IPR053157">
    <property type="entry name" value="Sterol_Uptake_Regulator"/>
</dbReference>
<dbReference type="CDD" id="cd00067">
    <property type="entry name" value="GAL4"/>
    <property type="match status" value="1"/>
</dbReference>
<name>A0A194WZR6_MOLSC</name>
<dbReference type="KEGG" id="psco:LY89DRAFT_622311"/>
<gene>
    <name evidence="4" type="ORF">LY89DRAFT_622311</name>
</gene>
<dbReference type="RefSeq" id="XP_018067793.1">
    <property type="nucleotide sequence ID" value="XM_018210968.1"/>
</dbReference>
<dbReference type="PROSITE" id="PS50048">
    <property type="entry name" value="ZN2_CY6_FUNGAL_2"/>
    <property type="match status" value="1"/>
</dbReference>
<evidence type="ECO:0000256" key="2">
    <source>
        <dbReference type="SAM" id="MobiDB-lite"/>
    </source>
</evidence>
<dbReference type="InParanoid" id="A0A194WZR6"/>
<dbReference type="SUPFAM" id="SSF57701">
    <property type="entry name" value="Zn2/Cys6 DNA-binding domain"/>
    <property type="match status" value="1"/>
</dbReference>
<dbReference type="PANTHER" id="PTHR47784">
    <property type="entry name" value="STEROL UPTAKE CONTROL PROTEIN 2"/>
    <property type="match status" value="1"/>
</dbReference>
<dbReference type="InterPro" id="IPR036864">
    <property type="entry name" value="Zn2-C6_fun-type_DNA-bd_sf"/>
</dbReference>
<dbReference type="GO" id="GO:0001228">
    <property type="term" value="F:DNA-binding transcription activator activity, RNA polymerase II-specific"/>
    <property type="evidence" value="ECO:0007669"/>
    <property type="project" value="TreeGrafter"/>
</dbReference>
<dbReference type="GO" id="GO:0008270">
    <property type="term" value="F:zinc ion binding"/>
    <property type="evidence" value="ECO:0007669"/>
    <property type="project" value="InterPro"/>
</dbReference>
<organism evidence="4 5">
    <name type="scientific">Mollisia scopiformis</name>
    <name type="common">Conifer needle endophyte fungus</name>
    <name type="synonym">Phialocephala scopiformis</name>
    <dbReference type="NCBI Taxonomy" id="149040"/>
    <lineage>
        <taxon>Eukaryota</taxon>
        <taxon>Fungi</taxon>
        <taxon>Dikarya</taxon>
        <taxon>Ascomycota</taxon>
        <taxon>Pezizomycotina</taxon>
        <taxon>Leotiomycetes</taxon>
        <taxon>Helotiales</taxon>
        <taxon>Mollisiaceae</taxon>
        <taxon>Mollisia</taxon>
    </lineage>
</organism>
<dbReference type="EMBL" id="KQ947422">
    <property type="protein sequence ID" value="KUJ13438.1"/>
    <property type="molecule type" value="Genomic_DNA"/>
</dbReference>
<accession>A0A194WZR6</accession>
<keyword evidence="5" id="KW-1185">Reference proteome</keyword>
<dbReference type="Pfam" id="PF11951">
    <property type="entry name" value="Fungal_trans_2"/>
    <property type="match status" value="1"/>
</dbReference>
<sequence length="419" mass="46268">MATNKTDKRGPTGQKRPHRKSRRGCQQCKQAKIKCDEQKPSCGHCSRFQSKCSFLTTTPTPFSASDSSLRSPEASPSTLNQSHDTRCSTASPSAGLITGSGIALDVNNLELLHHYTTTTSITLSARPELQQIWQQVVPRLAFAHNFLLHGILAFSALHLAHLQPERKALLYAEASAHHDLGLHMFQTAMTCITPQNCDACFAFSSIIAAYAWASSNETGDLFFSDLSTSEVNVEWVSLLRGVHTLLQVAGEWMTNGPMSLMLQDRHIDPELANAVDSEVSAKLIALRQLCFSPGLNVKDAEVLEKTLILLQEAHGLIASSSIDHEIDAVLVVYGWPIQVPEAFFTMVKEQRPEALVVLAHYSLLLNKVNQLWYMKGMSRRLLKTIHGKLGKEWESWITWPLQLLVLAEFEGGGDSGGLL</sequence>
<feature type="compositionally biased region" description="Basic and acidic residues" evidence="2">
    <location>
        <begin position="1"/>
        <end position="10"/>
    </location>
</feature>
<dbReference type="AlphaFoldDB" id="A0A194WZR6"/>
<proteinExistence type="predicted"/>
<dbReference type="PROSITE" id="PS00463">
    <property type="entry name" value="ZN2_CY6_FUNGAL_1"/>
    <property type="match status" value="1"/>
</dbReference>
<evidence type="ECO:0000256" key="1">
    <source>
        <dbReference type="ARBA" id="ARBA00023242"/>
    </source>
</evidence>
<keyword evidence="1" id="KW-0539">Nucleus</keyword>
<evidence type="ECO:0000259" key="3">
    <source>
        <dbReference type="PROSITE" id="PS50048"/>
    </source>
</evidence>
<dbReference type="PANTHER" id="PTHR47784:SF5">
    <property type="entry name" value="STEROL UPTAKE CONTROL PROTEIN 2"/>
    <property type="match status" value="1"/>
</dbReference>